<evidence type="ECO:0008006" key="4">
    <source>
        <dbReference type="Google" id="ProtNLM"/>
    </source>
</evidence>
<evidence type="ECO:0000256" key="1">
    <source>
        <dbReference type="SAM" id="SignalP"/>
    </source>
</evidence>
<organism evidence="2 3">
    <name type="scientific">Comamonas aquatica DA1877</name>
    <dbReference type="NCBI Taxonomy" id="1457173"/>
    <lineage>
        <taxon>Bacteria</taxon>
        <taxon>Pseudomonadati</taxon>
        <taxon>Pseudomonadota</taxon>
        <taxon>Betaproteobacteria</taxon>
        <taxon>Burkholderiales</taxon>
        <taxon>Comamonadaceae</taxon>
        <taxon>Comamonas</taxon>
    </lineage>
</organism>
<protein>
    <recommendedName>
        <fullName evidence="4">PsiF repeat-containing protein</fullName>
    </recommendedName>
</protein>
<sequence length="99" mass="10526">MIQVCLRHYKPNLEHLMRKASVVVFALATMFSGITWAANQSCTAAATEKKLAGAAKNSFLKKCEKDAKAACEVTATDKKLAGAAKASFTKKCTKDAVGS</sequence>
<keyword evidence="3" id="KW-1185">Reference proteome</keyword>
<accession>A0A014MMV5</accession>
<proteinExistence type="predicted"/>
<keyword evidence="1" id="KW-0732">Signal</keyword>
<comment type="caution">
    <text evidence="2">The sequence shown here is derived from an EMBL/GenBank/DDBJ whole genome shotgun (WGS) entry which is preliminary data.</text>
</comment>
<dbReference type="Proteomes" id="UP000020766">
    <property type="component" value="Unassembled WGS sequence"/>
</dbReference>
<feature type="signal peptide" evidence="1">
    <location>
        <begin position="1"/>
        <end position="37"/>
    </location>
</feature>
<evidence type="ECO:0000313" key="3">
    <source>
        <dbReference type="Proteomes" id="UP000020766"/>
    </source>
</evidence>
<reference evidence="2 3" key="1">
    <citation type="submission" date="2014-01" db="EMBL/GenBank/DDBJ databases">
        <title>Interspecies Systems Biology Uncovers Metabolites Affecting C. elegans Gene Expression and Life History Traits.</title>
        <authorList>
            <person name="Watson E."/>
            <person name="Macneil L.T."/>
            <person name="Ritter A.D."/>
            <person name="Yilmaz L.S."/>
            <person name="Rosebrock A.P."/>
            <person name="Caudy A.A."/>
            <person name="Walhout A.J."/>
        </authorList>
    </citation>
    <scope>NUCLEOTIDE SEQUENCE [LARGE SCALE GENOMIC DNA]</scope>
    <source>
        <strain evidence="2 3">DA1877</strain>
    </source>
</reference>
<gene>
    <name evidence="2" type="ORF">AX13_05020</name>
</gene>
<dbReference type="AlphaFoldDB" id="A0A014MMV5"/>
<name>A0A014MMV5_9BURK</name>
<feature type="chain" id="PRO_5001472545" description="PsiF repeat-containing protein" evidence="1">
    <location>
        <begin position="38"/>
        <end position="99"/>
    </location>
</feature>
<evidence type="ECO:0000313" key="2">
    <source>
        <dbReference type="EMBL" id="EXU79474.1"/>
    </source>
</evidence>
<dbReference type="EMBL" id="JBOK01000016">
    <property type="protein sequence ID" value="EXU79474.1"/>
    <property type="molecule type" value="Genomic_DNA"/>
</dbReference>